<dbReference type="Gene3D" id="1.10.357.10">
    <property type="entry name" value="Tetracycline Repressor, domain 2"/>
    <property type="match status" value="1"/>
</dbReference>
<evidence type="ECO:0000313" key="4">
    <source>
        <dbReference type="EMBL" id="TDS13761.1"/>
    </source>
</evidence>
<evidence type="ECO:0000259" key="3">
    <source>
        <dbReference type="PROSITE" id="PS50977"/>
    </source>
</evidence>
<dbReference type="PROSITE" id="PS50977">
    <property type="entry name" value="HTH_TETR_2"/>
    <property type="match status" value="1"/>
</dbReference>
<reference evidence="4 5" key="1">
    <citation type="submission" date="2019-03" db="EMBL/GenBank/DDBJ databases">
        <title>Genomic Encyclopedia of Type Strains, Phase III (KMG-III): the genomes of soil and plant-associated and newly described type strains.</title>
        <authorList>
            <person name="Whitman W."/>
        </authorList>
    </citation>
    <scope>NUCLEOTIDE SEQUENCE [LARGE SCALE GENOMIC DNA]</scope>
    <source>
        <strain evidence="4 5">CGMCC 1.12801</strain>
    </source>
</reference>
<evidence type="ECO:0000256" key="1">
    <source>
        <dbReference type="ARBA" id="ARBA00023125"/>
    </source>
</evidence>
<dbReference type="InterPro" id="IPR001647">
    <property type="entry name" value="HTH_TetR"/>
</dbReference>
<protein>
    <submittedName>
        <fullName evidence="4">AcrR family transcriptional regulator</fullName>
    </submittedName>
</protein>
<comment type="caution">
    <text evidence="4">The sequence shown here is derived from an EMBL/GenBank/DDBJ whole genome shotgun (WGS) entry which is preliminary data.</text>
</comment>
<accession>A0A4R7D141</accession>
<dbReference type="EMBL" id="SNZV01000004">
    <property type="protein sequence ID" value="TDS13761.1"/>
    <property type="molecule type" value="Genomic_DNA"/>
</dbReference>
<feature type="domain" description="HTH tetR-type" evidence="3">
    <location>
        <begin position="18"/>
        <end position="78"/>
    </location>
</feature>
<dbReference type="GO" id="GO:0003677">
    <property type="term" value="F:DNA binding"/>
    <property type="evidence" value="ECO:0007669"/>
    <property type="project" value="UniProtKB-UniRule"/>
</dbReference>
<evidence type="ECO:0000256" key="2">
    <source>
        <dbReference type="PROSITE-ProRule" id="PRU00335"/>
    </source>
</evidence>
<proteinExistence type="predicted"/>
<organism evidence="4 5">
    <name type="scientific">Sphingobacterium paludis</name>
    <dbReference type="NCBI Taxonomy" id="1476465"/>
    <lineage>
        <taxon>Bacteria</taxon>
        <taxon>Pseudomonadati</taxon>
        <taxon>Bacteroidota</taxon>
        <taxon>Sphingobacteriia</taxon>
        <taxon>Sphingobacteriales</taxon>
        <taxon>Sphingobacteriaceae</taxon>
        <taxon>Sphingobacterium</taxon>
    </lineage>
</organism>
<sequence>MSLKKVRKEVSGTVRNKQRTRGKLLECIGKILEEETFSGLTITAVYKKSRLNPKLVYLYFNDFDHLVETFVSQRLQAFHSRAKLRMELVCLDSQPDVLDAILQQVEELYTDEPLKRLLHWSLVEKRKKNLKMLTQSFSSYLNELFGHFTKALPAAERQSIIATLDLLVSGTLFLFVYAAEGARFLTLDISNEHDRLRLYNAVKRMVFSACDGQLVSMSKKGIVA</sequence>
<keyword evidence="1 2" id="KW-0238">DNA-binding</keyword>
<dbReference type="OrthoDB" id="836882at2"/>
<evidence type="ECO:0000313" key="5">
    <source>
        <dbReference type="Proteomes" id="UP000294752"/>
    </source>
</evidence>
<dbReference type="AlphaFoldDB" id="A0A4R7D141"/>
<dbReference type="InterPro" id="IPR009057">
    <property type="entry name" value="Homeodomain-like_sf"/>
</dbReference>
<keyword evidence="5" id="KW-1185">Reference proteome</keyword>
<name>A0A4R7D141_9SPHI</name>
<dbReference type="RefSeq" id="WP_133640086.1">
    <property type="nucleotide sequence ID" value="NZ_SNZV01000004.1"/>
</dbReference>
<feature type="DNA-binding region" description="H-T-H motif" evidence="2">
    <location>
        <begin position="41"/>
        <end position="60"/>
    </location>
</feature>
<dbReference type="SUPFAM" id="SSF46689">
    <property type="entry name" value="Homeodomain-like"/>
    <property type="match status" value="1"/>
</dbReference>
<dbReference type="Proteomes" id="UP000294752">
    <property type="component" value="Unassembled WGS sequence"/>
</dbReference>
<gene>
    <name evidence="4" type="ORF">B0I21_10487</name>
</gene>